<dbReference type="Proteomes" id="UP000521872">
    <property type="component" value="Unassembled WGS sequence"/>
</dbReference>
<gene>
    <name evidence="3" type="ORF">D9613_000789</name>
</gene>
<sequence>MELGLDPHHRQNSGPDHIGIGASATRRIGDPVTFVSGQFAGRTIRLELEEIQKADSGRKYAKVDRRPLDPPPAVLLRLFETDETGAPDEYSSHTSGSGGHHQPWEKELSYENVLNVGLICSLDLFPVPESIYDVRSPVSQSPEPASTSLQGAGGSSHRAGPSGINRGAGGSTYQQQQAQGPLTYFPLHPYTSLDVDGTATVMQPFQIPRRQLMLATVYPTEMPPDVIHRIGSHLVTESSKLTPALVGEKFAEPTLVDYKGEKVLIFVFGVSRPVGLGSSFFLSVLFVL</sequence>
<name>A0A8H4VUP0_9AGAR</name>
<evidence type="ECO:0000313" key="4">
    <source>
        <dbReference type="Proteomes" id="UP000521872"/>
    </source>
</evidence>
<evidence type="ECO:0000256" key="1">
    <source>
        <dbReference type="SAM" id="MobiDB-lite"/>
    </source>
</evidence>
<evidence type="ECO:0000313" key="3">
    <source>
        <dbReference type="EMBL" id="KAF4620624.1"/>
    </source>
</evidence>
<feature type="region of interest" description="Disordered" evidence="1">
    <location>
        <begin position="135"/>
        <end position="175"/>
    </location>
</feature>
<dbReference type="InterPro" id="IPR037525">
    <property type="entry name" value="Velvet_dom"/>
</dbReference>
<organism evidence="3 4">
    <name type="scientific">Agrocybe pediades</name>
    <dbReference type="NCBI Taxonomy" id="84607"/>
    <lineage>
        <taxon>Eukaryota</taxon>
        <taxon>Fungi</taxon>
        <taxon>Dikarya</taxon>
        <taxon>Basidiomycota</taxon>
        <taxon>Agaricomycotina</taxon>
        <taxon>Agaricomycetes</taxon>
        <taxon>Agaricomycetidae</taxon>
        <taxon>Agaricales</taxon>
        <taxon>Agaricineae</taxon>
        <taxon>Strophariaceae</taxon>
        <taxon>Agrocybe</taxon>
    </lineage>
</organism>
<feature type="region of interest" description="Disordered" evidence="1">
    <location>
        <begin position="1"/>
        <end position="23"/>
    </location>
</feature>
<comment type="caution">
    <text evidence="3">The sequence shown here is derived from an EMBL/GenBank/DDBJ whole genome shotgun (WGS) entry which is preliminary data.</text>
</comment>
<reference evidence="3 4" key="1">
    <citation type="submission" date="2019-12" db="EMBL/GenBank/DDBJ databases">
        <authorList>
            <person name="Floudas D."/>
            <person name="Bentzer J."/>
            <person name="Ahren D."/>
            <person name="Johansson T."/>
            <person name="Persson P."/>
            <person name="Tunlid A."/>
        </authorList>
    </citation>
    <scope>NUCLEOTIDE SEQUENCE [LARGE SCALE GENOMIC DNA]</scope>
    <source>
        <strain evidence="3 4">CBS 102.39</strain>
    </source>
</reference>
<protein>
    <recommendedName>
        <fullName evidence="2">Velvet domain-containing protein</fullName>
    </recommendedName>
</protein>
<dbReference type="EMBL" id="JAACJL010000015">
    <property type="protein sequence ID" value="KAF4620624.1"/>
    <property type="molecule type" value="Genomic_DNA"/>
</dbReference>
<dbReference type="InterPro" id="IPR038491">
    <property type="entry name" value="Velvet_dom_sf"/>
</dbReference>
<dbReference type="Pfam" id="PF11754">
    <property type="entry name" value="Velvet"/>
    <property type="match status" value="1"/>
</dbReference>
<dbReference type="AlphaFoldDB" id="A0A8H4VUP0"/>
<dbReference type="PROSITE" id="PS51821">
    <property type="entry name" value="VELVET"/>
    <property type="match status" value="1"/>
</dbReference>
<evidence type="ECO:0000259" key="2">
    <source>
        <dbReference type="PROSITE" id="PS51821"/>
    </source>
</evidence>
<proteinExistence type="predicted"/>
<accession>A0A8H4VUP0</accession>
<feature type="compositionally biased region" description="Polar residues" evidence="1">
    <location>
        <begin position="137"/>
        <end position="150"/>
    </location>
</feature>
<dbReference type="Gene3D" id="2.60.40.3960">
    <property type="entry name" value="Velvet domain"/>
    <property type="match status" value="1"/>
</dbReference>
<keyword evidence="4" id="KW-1185">Reference proteome</keyword>
<feature type="domain" description="Velvet" evidence="2">
    <location>
        <begin position="41"/>
        <end position="288"/>
    </location>
</feature>